<sequence>MSEIKRRSFKKLIHQYTRLLFGKLPTDFRYPLYRRMVDFDPVPDMRLELKIAETKEELTGCFRILHDAYVSSGFMQPHPSGMRITKYHALPTTTTICAKYDGKIVGTISMIREGVFGFPLQSVFDLAKVRAKGGRIAEISALAVHPDFRKTGGAIFFPLMKFMREYCVNFFETRHLVIAVNPNKIEFYESILYFTRLQESAVEEYDFANGAPAVGATLDLRELPGFLLQGFKGRPKRKNLYAYFYEIVFKNIKWPERKYHITNDPVMTPELLDYFFNTESSVFNDLDDRNKTLLWSIYDLAEYRGILPMLKGSVDHGHPLRKHQRYSIRCPGSLTITVAGEKRNFVIEVIEISISGFQAECKLQLPLEIDGIAEIDLGLLERSTVKVRSVRVRESEAGTFYGFKVNDSDSTWRQCVASLEVGITTGDLR</sequence>
<protein>
    <submittedName>
        <fullName evidence="2">GNAT family N-acetyltransferase</fullName>
        <ecNumber evidence="2">2.3.1.-</ecNumber>
    </submittedName>
</protein>
<keyword evidence="2" id="KW-0808">Transferase</keyword>
<dbReference type="SUPFAM" id="SSF55729">
    <property type="entry name" value="Acyl-CoA N-acyltransferases (Nat)"/>
    <property type="match status" value="1"/>
</dbReference>
<dbReference type="RefSeq" id="WP_263571315.1">
    <property type="nucleotide sequence ID" value="NZ_JAJIRN010000005.1"/>
</dbReference>
<dbReference type="EC" id="2.3.1.-" evidence="2"/>
<evidence type="ECO:0000259" key="1">
    <source>
        <dbReference type="Pfam" id="PF21926"/>
    </source>
</evidence>
<evidence type="ECO:0000313" key="2">
    <source>
        <dbReference type="EMBL" id="MCV2368714.1"/>
    </source>
</evidence>
<keyword evidence="3" id="KW-1185">Reference proteome</keyword>
<dbReference type="EMBL" id="JAJIRN010000005">
    <property type="protein sequence ID" value="MCV2368714.1"/>
    <property type="molecule type" value="Genomic_DNA"/>
</dbReference>
<proteinExistence type="predicted"/>
<feature type="domain" description="N-acyl amino acid synthase FeeM catalytic core" evidence="1">
    <location>
        <begin position="61"/>
        <end position="219"/>
    </location>
</feature>
<dbReference type="Proteomes" id="UP001209701">
    <property type="component" value="Unassembled WGS sequence"/>
</dbReference>
<evidence type="ECO:0000313" key="3">
    <source>
        <dbReference type="Proteomes" id="UP001209701"/>
    </source>
</evidence>
<dbReference type="Pfam" id="PF21926">
    <property type="entry name" value="FeeM"/>
    <property type="match status" value="1"/>
</dbReference>
<gene>
    <name evidence="2" type="ORF">LNV07_11515</name>
</gene>
<comment type="caution">
    <text evidence="2">The sequence shown here is derived from an EMBL/GenBank/DDBJ whole genome shotgun (WGS) entry which is preliminary data.</text>
</comment>
<dbReference type="GO" id="GO:0016746">
    <property type="term" value="F:acyltransferase activity"/>
    <property type="evidence" value="ECO:0007669"/>
    <property type="project" value="UniProtKB-KW"/>
</dbReference>
<dbReference type="InterPro" id="IPR016181">
    <property type="entry name" value="Acyl_CoA_acyltransferase"/>
</dbReference>
<keyword evidence="2" id="KW-0012">Acyltransferase</keyword>
<dbReference type="Gene3D" id="3.40.630.30">
    <property type="match status" value="1"/>
</dbReference>
<name>A0ABT2YF90_9BURK</name>
<dbReference type="CDD" id="cd04301">
    <property type="entry name" value="NAT_SF"/>
    <property type="match status" value="1"/>
</dbReference>
<organism evidence="2 3">
    <name type="scientific">Roseateles oligotrophus</name>
    <dbReference type="NCBI Taxonomy" id="1769250"/>
    <lineage>
        <taxon>Bacteria</taxon>
        <taxon>Pseudomonadati</taxon>
        <taxon>Pseudomonadota</taxon>
        <taxon>Betaproteobacteria</taxon>
        <taxon>Burkholderiales</taxon>
        <taxon>Sphaerotilaceae</taxon>
        <taxon>Roseateles</taxon>
    </lineage>
</organism>
<dbReference type="InterPro" id="IPR054597">
    <property type="entry name" value="FeeM_cat"/>
</dbReference>
<reference evidence="2 3" key="1">
    <citation type="submission" date="2021-11" db="EMBL/GenBank/DDBJ databases">
        <authorList>
            <person name="Liang Q."/>
            <person name="Mou H."/>
            <person name="Liu Z."/>
        </authorList>
    </citation>
    <scope>NUCLEOTIDE SEQUENCE [LARGE SCALE GENOMIC DNA]</scope>
    <source>
        <strain evidence="2 3">CHU3</strain>
    </source>
</reference>
<accession>A0ABT2YF90</accession>